<dbReference type="EMBL" id="DXFX01000071">
    <property type="protein sequence ID" value="HIX07933.1"/>
    <property type="molecule type" value="Genomic_DNA"/>
</dbReference>
<dbReference type="GO" id="GO:0016887">
    <property type="term" value="F:ATP hydrolysis activity"/>
    <property type="evidence" value="ECO:0007669"/>
    <property type="project" value="InterPro"/>
</dbReference>
<evidence type="ECO:0000256" key="3">
    <source>
        <dbReference type="ARBA" id="ARBA00022618"/>
    </source>
</evidence>
<sequence length="256" mass="27445">MARKIVITSGKGGVGKTAIAVNLGLRLASAGERVILADADFGLNNIDVVCGVEGAVLYDIVDVIEGRCRAAQALVRHPECPNLSILPSNRTDPNKYVSPQAVRLIIDSLAPRYDYVLIDCPAGIGSGFHRAVASAEEALVVTTPHVSSLRDADKVIAVLKSYRLKKVELVVNMVRGDLVVDGDILSPDEIARILKIPLVGVVPQEDGVFLGERGCAGRAFKMLAGNIAKGTRKIYNVTGRYNGFFGSIRRNLKKNL</sequence>
<dbReference type="AlphaFoldDB" id="A0A9D1V8G3"/>
<keyword evidence="7" id="KW-0131">Cell cycle</keyword>
<keyword evidence="5" id="KW-0067">ATP-binding</keyword>
<dbReference type="InterPro" id="IPR010223">
    <property type="entry name" value="MinD"/>
</dbReference>
<evidence type="ECO:0000256" key="2">
    <source>
        <dbReference type="ARBA" id="ARBA00016887"/>
    </source>
</evidence>
<dbReference type="SUPFAM" id="SSF52540">
    <property type="entry name" value="P-loop containing nucleoside triphosphate hydrolases"/>
    <property type="match status" value="1"/>
</dbReference>
<dbReference type="Proteomes" id="UP000824204">
    <property type="component" value="Unassembled WGS sequence"/>
</dbReference>
<dbReference type="InterPro" id="IPR025669">
    <property type="entry name" value="AAA_dom"/>
</dbReference>
<dbReference type="GO" id="GO:0005829">
    <property type="term" value="C:cytosol"/>
    <property type="evidence" value="ECO:0007669"/>
    <property type="project" value="TreeGrafter"/>
</dbReference>
<dbReference type="GO" id="GO:0051782">
    <property type="term" value="P:negative regulation of cell division"/>
    <property type="evidence" value="ECO:0007669"/>
    <property type="project" value="TreeGrafter"/>
</dbReference>
<evidence type="ECO:0000256" key="1">
    <source>
        <dbReference type="ARBA" id="ARBA00010257"/>
    </source>
</evidence>
<dbReference type="NCBIfam" id="TIGR01968">
    <property type="entry name" value="minD_bact"/>
    <property type="match status" value="1"/>
</dbReference>
<feature type="domain" description="AAA" evidence="10">
    <location>
        <begin position="3"/>
        <end position="162"/>
    </location>
</feature>
<dbReference type="GO" id="GO:0000917">
    <property type="term" value="P:division septum assembly"/>
    <property type="evidence" value="ECO:0007669"/>
    <property type="project" value="UniProtKB-KW"/>
</dbReference>
<keyword evidence="6" id="KW-0717">Septation</keyword>
<dbReference type="PANTHER" id="PTHR43384:SF6">
    <property type="entry name" value="SEPTUM SITE-DETERMINING PROTEIN MIND HOMOLOG, CHLOROPLASTIC"/>
    <property type="match status" value="1"/>
</dbReference>
<dbReference type="PANTHER" id="PTHR43384">
    <property type="entry name" value="SEPTUM SITE-DETERMINING PROTEIN MIND HOMOLOG, CHLOROPLASTIC-RELATED"/>
    <property type="match status" value="1"/>
</dbReference>
<dbReference type="InterPro" id="IPR027417">
    <property type="entry name" value="P-loop_NTPase"/>
</dbReference>
<evidence type="ECO:0000313" key="11">
    <source>
        <dbReference type="EMBL" id="HIX07933.1"/>
    </source>
</evidence>
<evidence type="ECO:0000256" key="6">
    <source>
        <dbReference type="ARBA" id="ARBA00023210"/>
    </source>
</evidence>
<dbReference type="InterPro" id="IPR025501">
    <property type="entry name" value="MinD_FleN"/>
</dbReference>
<comment type="function">
    <text evidence="8">ATPase required for the correct placement of the division site. Cell division inhibitors MinC and MinD act in concert to form an inhibitor capable of blocking formation of the polar Z ring septums. Rapidly oscillates between the poles of the cell to destabilize FtsZ filaments that have formed before they mature into polar Z rings.</text>
</comment>
<accession>A0A9D1V8G3</accession>
<evidence type="ECO:0000256" key="5">
    <source>
        <dbReference type="ARBA" id="ARBA00022840"/>
    </source>
</evidence>
<evidence type="ECO:0000313" key="12">
    <source>
        <dbReference type="Proteomes" id="UP000824204"/>
    </source>
</evidence>
<evidence type="ECO:0000259" key="10">
    <source>
        <dbReference type="Pfam" id="PF13614"/>
    </source>
</evidence>
<dbReference type="InterPro" id="IPR050625">
    <property type="entry name" value="ParA/MinD_ATPase"/>
</dbReference>
<evidence type="ECO:0000256" key="9">
    <source>
        <dbReference type="ARBA" id="ARBA00032845"/>
    </source>
</evidence>
<dbReference type="Pfam" id="PF13614">
    <property type="entry name" value="AAA_31"/>
    <property type="match status" value="1"/>
</dbReference>
<dbReference type="Gene3D" id="3.40.50.300">
    <property type="entry name" value="P-loop containing nucleotide triphosphate hydrolases"/>
    <property type="match status" value="1"/>
</dbReference>
<comment type="similarity">
    <text evidence="1">Belongs to the ParA family. MinD subfamily.</text>
</comment>
<evidence type="ECO:0000256" key="4">
    <source>
        <dbReference type="ARBA" id="ARBA00022741"/>
    </source>
</evidence>
<dbReference type="PIRSF" id="PIRSF003092">
    <property type="entry name" value="MinD"/>
    <property type="match status" value="1"/>
</dbReference>
<keyword evidence="3" id="KW-0132">Cell division</keyword>
<name>A0A9D1V8G3_9FIRM</name>
<protein>
    <recommendedName>
        <fullName evidence="2">Septum site-determining protein MinD</fullName>
    </recommendedName>
    <alternativeName>
        <fullName evidence="9">Cell division inhibitor MinD</fullName>
    </alternativeName>
</protein>
<evidence type="ECO:0000256" key="8">
    <source>
        <dbReference type="ARBA" id="ARBA00025436"/>
    </source>
</evidence>
<proteinExistence type="inferred from homology"/>
<organism evidence="11 12">
    <name type="scientific">Candidatus Borkfalkia faecipullorum</name>
    <dbReference type="NCBI Taxonomy" id="2838510"/>
    <lineage>
        <taxon>Bacteria</taxon>
        <taxon>Bacillati</taxon>
        <taxon>Bacillota</taxon>
        <taxon>Clostridia</taxon>
        <taxon>Christensenellales</taxon>
        <taxon>Christensenellaceae</taxon>
        <taxon>Candidatus Borkfalkia</taxon>
    </lineage>
</organism>
<reference evidence="11" key="2">
    <citation type="submission" date="2021-04" db="EMBL/GenBank/DDBJ databases">
        <authorList>
            <person name="Gilroy R."/>
        </authorList>
    </citation>
    <scope>NUCLEOTIDE SEQUENCE</scope>
    <source>
        <strain evidence="11">811</strain>
    </source>
</reference>
<evidence type="ECO:0000256" key="7">
    <source>
        <dbReference type="ARBA" id="ARBA00023306"/>
    </source>
</evidence>
<reference evidence="11" key="1">
    <citation type="journal article" date="2021" name="PeerJ">
        <title>Extensive microbial diversity within the chicken gut microbiome revealed by metagenomics and culture.</title>
        <authorList>
            <person name="Gilroy R."/>
            <person name="Ravi A."/>
            <person name="Getino M."/>
            <person name="Pursley I."/>
            <person name="Horton D.L."/>
            <person name="Alikhan N.F."/>
            <person name="Baker D."/>
            <person name="Gharbi K."/>
            <person name="Hall N."/>
            <person name="Watson M."/>
            <person name="Adriaenssens E.M."/>
            <person name="Foster-Nyarko E."/>
            <person name="Jarju S."/>
            <person name="Secka A."/>
            <person name="Antonio M."/>
            <person name="Oren A."/>
            <person name="Chaudhuri R.R."/>
            <person name="La Ragione R."/>
            <person name="Hildebrand F."/>
            <person name="Pallen M.J."/>
        </authorList>
    </citation>
    <scope>NUCLEOTIDE SEQUENCE</scope>
    <source>
        <strain evidence="11">811</strain>
    </source>
</reference>
<comment type="caution">
    <text evidence="11">The sequence shown here is derived from an EMBL/GenBank/DDBJ whole genome shotgun (WGS) entry which is preliminary data.</text>
</comment>
<gene>
    <name evidence="11" type="primary">minD</name>
    <name evidence="11" type="ORF">H9741_05650</name>
</gene>
<keyword evidence="4" id="KW-0547">Nucleotide-binding</keyword>
<dbReference type="GO" id="GO:0005524">
    <property type="term" value="F:ATP binding"/>
    <property type="evidence" value="ECO:0007669"/>
    <property type="project" value="UniProtKB-KW"/>
</dbReference>
<dbReference type="GO" id="GO:0009898">
    <property type="term" value="C:cytoplasmic side of plasma membrane"/>
    <property type="evidence" value="ECO:0007669"/>
    <property type="project" value="TreeGrafter"/>
</dbReference>